<comment type="caution">
    <text evidence="1">The sequence shown here is derived from an EMBL/GenBank/DDBJ whole genome shotgun (WGS) entry which is preliminary data.</text>
</comment>
<dbReference type="GO" id="GO:0034220">
    <property type="term" value="P:monoatomic ion transmembrane transport"/>
    <property type="evidence" value="ECO:0007669"/>
    <property type="project" value="UniProtKB-KW"/>
</dbReference>
<keyword evidence="1" id="KW-0813">Transport</keyword>
<keyword evidence="1" id="KW-0407">Ion channel</keyword>
<accession>A0AAW6KP63</accession>
<gene>
    <name evidence="1" type="ORF">PVN32_24375</name>
</gene>
<reference evidence="1" key="1">
    <citation type="submission" date="2022-12" db="EMBL/GenBank/DDBJ databases">
        <title>Draft Genome Sequences of Bacillus licheniformis and Bacillus paralicheniformis strains isolated from Irish skim milk powders.</title>
        <authorList>
            <person name="Lourenco A."/>
            <person name="Li F."/>
            <person name="Geraldine D."/>
            <person name="Tobin J.T."/>
            <person name="Butler F."/>
            <person name="Jordan K."/>
            <person name="Obrien T."/>
        </authorList>
    </citation>
    <scope>NUCLEOTIDE SEQUENCE</scope>
    <source>
        <strain evidence="1">3370</strain>
    </source>
</reference>
<dbReference type="Proteomes" id="UP001216709">
    <property type="component" value="Unassembled WGS sequence"/>
</dbReference>
<dbReference type="EMBL" id="JARAFO010000359">
    <property type="protein sequence ID" value="MDE1455251.1"/>
    <property type="molecule type" value="Genomic_DNA"/>
</dbReference>
<evidence type="ECO:0000313" key="2">
    <source>
        <dbReference type="Proteomes" id="UP001216709"/>
    </source>
</evidence>
<organism evidence="1 2">
    <name type="scientific">Bacillus paralicheniformis</name>
    <dbReference type="NCBI Taxonomy" id="1648923"/>
    <lineage>
        <taxon>Bacteria</taxon>
        <taxon>Bacillati</taxon>
        <taxon>Bacillota</taxon>
        <taxon>Bacilli</taxon>
        <taxon>Bacillales</taxon>
        <taxon>Bacillaceae</taxon>
        <taxon>Bacillus</taxon>
    </lineage>
</organism>
<protein>
    <submittedName>
        <fullName evidence="1">Potassium channel protein</fullName>
    </submittedName>
</protein>
<evidence type="ECO:0000313" key="1">
    <source>
        <dbReference type="EMBL" id="MDE1455251.1"/>
    </source>
</evidence>
<sequence>HFKVHRVPLPKTMEGASFQEVIHHFMKEDIFVIGIHQKDGPVLSPSFSYKLQPTDQLLSL</sequence>
<proteinExistence type="predicted"/>
<feature type="non-terminal residue" evidence="1">
    <location>
        <position position="1"/>
    </location>
</feature>
<keyword evidence="1" id="KW-0406">Ion transport</keyword>
<dbReference type="AlphaFoldDB" id="A0AAW6KP63"/>
<name>A0AAW6KP63_9BACI</name>